<keyword evidence="1" id="KW-0378">Hydrolase</keyword>
<dbReference type="InterPro" id="IPR042001">
    <property type="entry name" value="Sortase_F"/>
</dbReference>
<dbReference type="Pfam" id="PF04203">
    <property type="entry name" value="Sortase"/>
    <property type="match status" value="1"/>
</dbReference>
<evidence type="ECO:0000313" key="3">
    <source>
        <dbReference type="EMBL" id="MFC7180243.1"/>
    </source>
</evidence>
<accession>A0ABW2FSP9</accession>
<evidence type="ECO:0000313" key="4">
    <source>
        <dbReference type="Proteomes" id="UP001596435"/>
    </source>
</evidence>
<feature type="compositionally biased region" description="Low complexity" evidence="2">
    <location>
        <begin position="48"/>
        <end position="61"/>
    </location>
</feature>
<dbReference type="SUPFAM" id="SSF63817">
    <property type="entry name" value="Sortase"/>
    <property type="match status" value="1"/>
</dbReference>
<evidence type="ECO:0000256" key="2">
    <source>
        <dbReference type="SAM" id="MobiDB-lite"/>
    </source>
</evidence>
<dbReference type="InterPro" id="IPR023365">
    <property type="entry name" value="Sortase_dom-sf"/>
</dbReference>
<dbReference type="Gene3D" id="2.40.260.10">
    <property type="entry name" value="Sortase"/>
    <property type="match status" value="1"/>
</dbReference>
<proteinExistence type="predicted"/>
<dbReference type="NCBIfam" id="NF033748">
    <property type="entry name" value="class_F_sortase"/>
    <property type="match status" value="1"/>
</dbReference>
<dbReference type="EMBL" id="JBHTAJ010000018">
    <property type="protein sequence ID" value="MFC7180243.1"/>
    <property type="molecule type" value="Genomic_DNA"/>
</dbReference>
<keyword evidence="4" id="KW-1185">Reference proteome</keyword>
<organism evidence="3 4">
    <name type="scientific">Kitasatospora paranensis</name>
    <dbReference type="NCBI Taxonomy" id="258053"/>
    <lineage>
        <taxon>Bacteria</taxon>
        <taxon>Bacillati</taxon>
        <taxon>Actinomycetota</taxon>
        <taxon>Actinomycetes</taxon>
        <taxon>Kitasatosporales</taxon>
        <taxon>Streptomycetaceae</taxon>
        <taxon>Kitasatospora</taxon>
    </lineage>
</organism>
<evidence type="ECO:0000256" key="1">
    <source>
        <dbReference type="ARBA" id="ARBA00022801"/>
    </source>
</evidence>
<protein>
    <submittedName>
        <fullName evidence="3">Class F sortase</fullName>
    </submittedName>
</protein>
<dbReference type="RefSeq" id="WP_380231032.1">
    <property type="nucleotide sequence ID" value="NZ_JBHSVH010000002.1"/>
</dbReference>
<reference evidence="4" key="1">
    <citation type="journal article" date="2019" name="Int. J. Syst. Evol. Microbiol.">
        <title>The Global Catalogue of Microorganisms (GCM) 10K type strain sequencing project: providing services to taxonomists for standard genome sequencing and annotation.</title>
        <authorList>
            <consortium name="The Broad Institute Genomics Platform"/>
            <consortium name="The Broad Institute Genome Sequencing Center for Infectious Disease"/>
            <person name="Wu L."/>
            <person name="Ma J."/>
        </authorList>
    </citation>
    <scope>NUCLEOTIDE SEQUENCE [LARGE SCALE GENOMIC DNA]</scope>
    <source>
        <strain evidence="4">CGMCC 1.12859</strain>
    </source>
</reference>
<dbReference type="Proteomes" id="UP001596435">
    <property type="component" value="Unassembled WGS sequence"/>
</dbReference>
<dbReference type="InterPro" id="IPR005754">
    <property type="entry name" value="Sortase"/>
</dbReference>
<gene>
    <name evidence="3" type="ORF">ACFQMG_11830</name>
</gene>
<dbReference type="CDD" id="cd05829">
    <property type="entry name" value="Sortase_F"/>
    <property type="match status" value="1"/>
</dbReference>
<name>A0ABW2FSP9_9ACTN</name>
<sequence length="226" mass="22526">MRRPLTPAARAALVAAGAAVCLGSWLVHEGTRTQAPPGPSAADSWQGAPDPSSAPSTAAAPAAPPDPAPLGWSRPTRIRIPVIGVDAPVAEVGLGASGGPEPPSATDRNLAGWYGGSVTPGSTGTSVVVGHVDTTAGRAVFYDLGALHRGNLIDLARADGSTAVFAIDAIEVYGKADFPSGRVYGAAGRPELRVITCGGGYTKATGYQGNVVVYAHLVRSAGGPAG</sequence>
<comment type="caution">
    <text evidence="3">The sequence shown here is derived from an EMBL/GenBank/DDBJ whole genome shotgun (WGS) entry which is preliminary data.</text>
</comment>
<feature type="region of interest" description="Disordered" evidence="2">
    <location>
        <begin position="32"/>
        <end position="74"/>
    </location>
</feature>